<dbReference type="Gene3D" id="2.40.100.10">
    <property type="entry name" value="Cyclophilin-like"/>
    <property type="match status" value="2"/>
</dbReference>
<evidence type="ECO:0000256" key="1">
    <source>
        <dbReference type="ARBA" id="ARBA00000971"/>
    </source>
</evidence>
<keyword evidence="4 9" id="KW-0413">Isomerase</keyword>
<comment type="catalytic activity">
    <reaction evidence="1">
        <text>[protein]-peptidylproline (omega=180) = [protein]-peptidylproline (omega=0)</text>
        <dbReference type="Rhea" id="RHEA:16237"/>
        <dbReference type="Rhea" id="RHEA-COMP:10747"/>
        <dbReference type="Rhea" id="RHEA-COMP:10748"/>
        <dbReference type="ChEBI" id="CHEBI:83833"/>
        <dbReference type="ChEBI" id="CHEBI:83834"/>
        <dbReference type="EC" id="5.2.1.8"/>
    </reaction>
</comment>
<dbReference type="PRINTS" id="PR00153">
    <property type="entry name" value="CSAPPISMRASE"/>
</dbReference>
<dbReference type="GO" id="GO:0005783">
    <property type="term" value="C:endoplasmic reticulum"/>
    <property type="evidence" value="ECO:0007669"/>
    <property type="project" value="TreeGrafter"/>
</dbReference>
<evidence type="ECO:0000256" key="4">
    <source>
        <dbReference type="ARBA" id="ARBA00023235"/>
    </source>
</evidence>
<proteinExistence type="predicted"/>
<evidence type="ECO:0000256" key="5">
    <source>
        <dbReference type="SAM" id="MobiDB-lite"/>
    </source>
</evidence>
<evidence type="ECO:0000313" key="10">
    <source>
        <dbReference type="Proteomes" id="UP000292702"/>
    </source>
</evidence>
<evidence type="ECO:0000256" key="3">
    <source>
        <dbReference type="ARBA" id="ARBA00023110"/>
    </source>
</evidence>
<gene>
    <name evidence="9" type="primary">CPR2</name>
    <name evidence="9" type="ORF">EIP91_006219</name>
</gene>
<dbReference type="EMBL" id="RWJN01000335">
    <property type="protein sequence ID" value="TCD62921.1"/>
    <property type="molecule type" value="Genomic_DNA"/>
</dbReference>
<keyword evidence="3" id="KW-0697">Rotamase</keyword>
<feature type="signal peptide" evidence="7">
    <location>
        <begin position="1"/>
        <end position="26"/>
    </location>
</feature>
<protein>
    <recommendedName>
        <fullName evidence="2">peptidylprolyl isomerase</fullName>
        <ecNumber evidence="2">5.2.1.8</ecNumber>
    </recommendedName>
</protein>
<feature type="domain" description="PPIase cyclophilin-type" evidence="8">
    <location>
        <begin position="37"/>
        <end position="200"/>
    </location>
</feature>
<dbReference type="GO" id="GO:0006457">
    <property type="term" value="P:protein folding"/>
    <property type="evidence" value="ECO:0007669"/>
    <property type="project" value="InterPro"/>
</dbReference>
<evidence type="ECO:0000313" key="9">
    <source>
        <dbReference type="EMBL" id="TCD62921.1"/>
    </source>
</evidence>
<dbReference type="AlphaFoldDB" id="A0A4R0R613"/>
<evidence type="ECO:0000256" key="6">
    <source>
        <dbReference type="SAM" id="Phobius"/>
    </source>
</evidence>
<feature type="chain" id="PRO_5020537580" description="peptidylprolyl isomerase" evidence="7">
    <location>
        <begin position="27"/>
        <end position="503"/>
    </location>
</feature>
<dbReference type="CDD" id="cd01926">
    <property type="entry name" value="cyclophilin_ABH_like"/>
    <property type="match status" value="1"/>
</dbReference>
<dbReference type="GO" id="GO:0003755">
    <property type="term" value="F:peptidyl-prolyl cis-trans isomerase activity"/>
    <property type="evidence" value="ECO:0007669"/>
    <property type="project" value="UniProtKB-KW"/>
</dbReference>
<keyword evidence="6" id="KW-0812">Transmembrane</keyword>
<feature type="transmembrane region" description="Helical" evidence="6">
    <location>
        <begin position="277"/>
        <end position="298"/>
    </location>
</feature>
<dbReference type="PROSITE" id="PS50072">
    <property type="entry name" value="CSA_PPIASE_2"/>
    <property type="match status" value="2"/>
</dbReference>
<accession>A0A4R0R613</accession>
<dbReference type="GO" id="GO:0000324">
    <property type="term" value="C:fungal-type vacuole"/>
    <property type="evidence" value="ECO:0007669"/>
    <property type="project" value="TreeGrafter"/>
</dbReference>
<evidence type="ECO:0000256" key="2">
    <source>
        <dbReference type="ARBA" id="ARBA00013194"/>
    </source>
</evidence>
<comment type="caution">
    <text evidence="9">The sequence shown here is derived from an EMBL/GenBank/DDBJ whole genome shotgun (WGS) entry which is preliminary data.</text>
</comment>
<keyword evidence="10" id="KW-1185">Reference proteome</keyword>
<dbReference type="EC" id="5.2.1.8" evidence="2"/>
<dbReference type="OrthoDB" id="193499at2759"/>
<feature type="region of interest" description="Disordered" evidence="5">
    <location>
        <begin position="210"/>
        <end position="232"/>
    </location>
</feature>
<reference evidence="9 10" key="1">
    <citation type="submission" date="2018-11" db="EMBL/GenBank/DDBJ databases">
        <title>Genome assembly of Steccherinum ochraceum LE-BIN_3174, the white-rot fungus of the Steccherinaceae family (The Residual Polyporoid clade, Polyporales, Basidiomycota).</title>
        <authorList>
            <person name="Fedorova T.V."/>
            <person name="Glazunova O.A."/>
            <person name="Landesman E.O."/>
            <person name="Moiseenko K.V."/>
            <person name="Psurtseva N.V."/>
            <person name="Savinova O.S."/>
            <person name="Shakhova N.V."/>
            <person name="Tyazhelova T.V."/>
            <person name="Vasina D.V."/>
        </authorList>
    </citation>
    <scope>NUCLEOTIDE SEQUENCE [LARGE SCALE GENOMIC DNA]</scope>
    <source>
        <strain evidence="9 10">LE-BIN_3174</strain>
    </source>
</reference>
<dbReference type="Proteomes" id="UP000292702">
    <property type="component" value="Unassembled WGS sequence"/>
</dbReference>
<dbReference type="Pfam" id="PF00160">
    <property type="entry name" value="Pro_isomerase"/>
    <property type="match status" value="2"/>
</dbReference>
<dbReference type="PANTHER" id="PTHR11071">
    <property type="entry name" value="PEPTIDYL-PROLYL CIS-TRANS ISOMERASE"/>
    <property type="match status" value="1"/>
</dbReference>
<name>A0A4R0R613_9APHY</name>
<feature type="domain" description="PPIase cyclophilin-type" evidence="8">
    <location>
        <begin position="338"/>
        <end position="501"/>
    </location>
</feature>
<evidence type="ECO:0000256" key="7">
    <source>
        <dbReference type="SAM" id="SignalP"/>
    </source>
</evidence>
<evidence type="ECO:0000259" key="8">
    <source>
        <dbReference type="PROSITE" id="PS50072"/>
    </source>
</evidence>
<dbReference type="PROSITE" id="PS00170">
    <property type="entry name" value="CSA_PPIASE_1"/>
    <property type="match status" value="2"/>
</dbReference>
<keyword evidence="6" id="KW-1133">Transmembrane helix</keyword>
<dbReference type="FunFam" id="2.40.100.10:FF:000001">
    <property type="entry name" value="Peptidyl-prolyl cis-trans isomerase"/>
    <property type="match status" value="2"/>
</dbReference>
<dbReference type="GO" id="GO:0016018">
    <property type="term" value="F:cyclosporin A binding"/>
    <property type="evidence" value="ECO:0007669"/>
    <property type="project" value="TreeGrafter"/>
</dbReference>
<dbReference type="InterPro" id="IPR002130">
    <property type="entry name" value="Cyclophilin-type_PPIase_dom"/>
</dbReference>
<keyword evidence="7" id="KW-0732">Signal</keyword>
<dbReference type="InterPro" id="IPR029000">
    <property type="entry name" value="Cyclophilin-like_dom_sf"/>
</dbReference>
<sequence>MYFRRFLTGFAVVSLAAFFCAQPVDAAKGPKITHKVFFDIHHGEKVMGRVVMGLYGGTVPKTVENFRALATGVKKDGTTIDFGYKGSKFHRVIKNFMIQGGDFTRGDGTGGKSIYGERFADENFKLRHTTPGLLSMANAGRDTNGSQFFITTVVTSWLDGKHVVFGKVLEGLDIVHKIEDVAKGSNDRPTEDVTIFDCGELAIEPEVDADGKEAVTSASGEAPVSDIVEPSPVSSILPETSALAAATNVKPVADVSEPTTPSTPSSSEDVSAPEEGWGFFSYLLLFAFIVGTGCLLWWIGATNMVNLSVLAFLSITSLTPFVHGAARPVHPVTKQVYFDMKDSTGTEFGRMVIGLYGQDAPKTVENFRALCTSKLSDGTTIDYGYKNSIFHRVIKGFMIQGGDFDHGDGTGGKSIYGDTFEDENLKIPFDSAGLVAMANKGEDTNGSQFFITTAVTDWLNGKHVIFGKVITGMDILNRIQNVETDSRDRPRQDIIIGDCGEVS</sequence>
<dbReference type="PANTHER" id="PTHR11071:SF561">
    <property type="entry name" value="PEPTIDYL-PROLYL CIS-TRANS ISOMERASE D-RELATED"/>
    <property type="match status" value="1"/>
</dbReference>
<dbReference type="InterPro" id="IPR020892">
    <property type="entry name" value="Cyclophilin-type_PPIase_CS"/>
</dbReference>
<feature type="transmembrane region" description="Helical" evidence="6">
    <location>
        <begin position="305"/>
        <end position="326"/>
    </location>
</feature>
<dbReference type="STRING" id="92696.A0A4R0R613"/>
<dbReference type="SUPFAM" id="SSF50891">
    <property type="entry name" value="Cyclophilin-like"/>
    <property type="match status" value="2"/>
</dbReference>
<keyword evidence="6" id="KW-0472">Membrane</keyword>
<organism evidence="9 10">
    <name type="scientific">Steccherinum ochraceum</name>
    <dbReference type="NCBI Taxonomy" id="92696"/>
    <lineage>
        <taxon>Eukaryota</taxon>
        <taxon>Fungi</taxon>
        <taxon>Dikarya</taxon>
        <taxon>Basidiomycota</taxon>
        <taxon>Agaricomycotina</taxon>
        <taxon>Agaricomycetes</taxon>
        <taxon>Polyporales</taxon>
        <taxon>Steccherinaceae</taxon>
        <taxon>Steccherinum</taxon>
    </lineage>
</organism>